<dbReference type="Proteomes" id="UP000076154">
    <property type="component" value="Unassembled WGS sequence"/>
</dbReference>
<dbReference type="SMART" id="SM00679">
    <property type="entry name" value="CTNS"/>
    <property type="match status" value="2"/>
</dbReference>
<organism evidence="6 7">
    <name type="scientific">Hypsizygus marmoreus</name>
    <name type="common">White beech mushroom</name>
    <name type="synonym">Agaricus marmoreus</name>
    <dbReference type="NCBI Taxonomy" id="39966"/>
    <lineage>
        <taxon>Eukaryota</taxon>
        <taxon>Fungi</taxon>
        <taxon>Dikarya</taxon>
        <taxon>Basidiomycota</taxon>
        <taxon>Agaricomycotina</taxon>
        <taxon>Agaricomycetes</taxon>
        <taxon>Agaricomycetidae</taxon>
        <taxon>Agaricales</taxon>
        <taxon>Tricholomatineae</taxon>
        <taxon>Lyophyllaceae</taxon>
        <taxon>Hypsizygus</taxon>
    </lineage>
</organism>
<dbReference type="GO" id="GO:0016020">
    <property type="term" value="C:membrane"/>
    <property type="evidence" value="ECO:0007669"/>
    <property type="project" value="UniProtKB-SubCell"/>
</dbReference>
<dbReference type="InParanoid" id="A0A369JMI8"/>
<dbReference type="Gene3D" id="1.20.1280.290">
    <property type="match status" value="2"/>
</dbReference>
<dbReference type="PANTHER" id="PTHR16201">
    <property type="entry name" value="SEVEN TRANSMEMBRANE PROTEIN 1-RELATED"/>
    <property type="match status" value="1"/>
</dbReference>
<evidence type="ECO:0000256" key="5">
    <source>
        <dbReference type="SAM" id="Phobius"/>
    </source>
</evidence>
<comment type="subcellular location">
    <subcellularLocation>
        <location evidence="1">Membrane</location>
        <topology evidence="1">Multi-pass membrane protein</topology>
    </subcellularLocation>
</comment>
<dbReference type="Pfam" id="PF04193">
    <property type="entry name" value="PQ-loop"/>
    <property type="match status" value="2"/>
</dbReference>
<dbReference type="FunCoup" id="A0A369JMI8">
    <property type="interactions" value="3"/>
</dbReference>
<keyword evidence="3 5" id="KW-1133">Transmembrane helix</keyword>
<sequence length="277" mass="30588">MPVNTVAENVLGTIGTICWTCQLIPQIWKSWREHSTAGLSHLLVCVPQSSKFERNSVDLPEILHPGLYGVWRLYLWPQLFGFLSLFSWGQCLYYDKKKSRLGACLIAGSVMIIVGAVEAGMIFAIRPSMNHRAIDFFGILASIVIAGGLLPQYWEIWQRKEVVGISMPFMVIDILGGVFSFLSLIFRPQFDIVAAVAYMLVVVLDSVVVVAALILNPRARRRRLATEVIDTESISSAEPREMALSSSATTTIITVPASGSSTPSKLMANENYSTEKC</sequence>
<feature type="transmembrane region" description="Helical" evidence="5">
    <location>
        <begin position="192"/>
        <end position="215"/>
    </location>
</feature>
<name>A0A369JMI8_HYPMA</name>
<evidence type="ECO:0000313" key="6">
    <source>
        <dbReference type="EMBL" id="RDB23451.1"/>
    </source>
</evidence>
<dbReference type="AlphaFoldDB" id="A0A369JMI8"/>
<dbReference type="PANTHER" id="PTHR16201:SF37">
    <property type="entry name" value="PQ-LOOP REPEAT-CONTAINING PROTEIN"/>
    <property type="match status" value="1"/>
</dbReference>
<keyword evidence="4 5" id="KW-0472">Membrane</keyword>
<evidence type="ECO:0000313" key="7">
    <source>
        <dbReference type="Proteomes" id="UP000076154"/>
    </source>
</evidence>
<dbReference type="InterPro" id="IPR006603">
    <property type="entry name" value="PQ-loop_rpt"/>
</dbReference>
<keyword evidence="2 5" id="KW-0812">Transmembrane</keyword>
<feature type="transmembrane region" description="Helical" evidence="5">
    <location>
        <begin position="131"/>
        <end position="150"/>
    </location>
</feature>
<feature type="transmembrane region" description="Helical" evidence="5">
    <location>
        <begin position="73"/>
        <end position="94"/>
    </location>
</feature>
<protein>
    <submittedName>
        <fullName evidence="6">Uncharacterized protein C2E12.03c</fullName>
    </submittedName>
</protein>
<proteinExistence type="predicted"/>
<evidence type="ECO:0000256" key="4">
    <source>
        <dbReference type="ARBA" id="ARBA00023136"/>
    </source>
</evidence>
<dbReference type="InterPro" id="IPR051415">
    <property type="entry name" value="LAAT-1"/>
</dbReference>
<comment type="caution">
    <text evidence="6">The sequence shown here is derived from an EMBL/GenBank/DDBJ whole genome shotgun (WGS) entry which is preliminary data.</text>
</comment>
<evidence type="ECO:0000256" key="1">
    <source>
        <dbReference type="ARBA" id="ARBA00004141"/>
    </source>
</evidence>
<dbReference type="OrthoDB" id="407617at2759"/>
<gene>
    <name evidence="6" type="ORF">Hypma_009050</name>
</gene>
<feature type="transmembrane region" description="Helical" evidence="5">
    <location>
        <begin position="101"/>
        <end position="125"/>
    </location>
</feature>
<reference evidence="6" key="1">
    <citation type="submission" date="2018-04" db="EMBL/GenBank/DDBJ databases">
        <title>Whole genome sequencing of Hypsizygus marmoreus.</title>
        <authorList>
            <person name="Choi I.-G."/>
            <person name="Min B."/>
            <person name="Kim J.-G."/>
            <person name="Kim S."/>
            <person name="Oh Y.-L."/>
            <person name="Kong W.-S."/>
            <person name="Park H."/>
            <person name="Jeong J."/>
            <person name="Song E.-S."/>
        </authorList>
    </citation>
    <scope>NUCLEOTIDE SEQUENCE [LARGE SCALE GENOMIC DNA]</scope>
    <source>
        <strain evidence="6">51987-8</strain>
    </source>
</reference>
<accession>A0A369JMI8</accession>
<keyword evidence="7" id="KW-1185">Reference proteome</keyword>
<feature type="transmembrane region" description="Helical" evidence="5">
    <location>
        <begin position="162"/>
        <end position="186"/>
    </location>
</feature>
<evidence type="ECO:0000256" key="2">
    <source>
        <dbReference type="ARBA" id="ARBA00022692"/>
    </source>
</evidence>
<dbReference type="EMBL" id="LUEZ02000046">
    <property type="protein sequence ID" value="RDB23451.1"/>
    <property type="molecule type" value="Genomic_DNA"/>
</dbReference>
<evidence type="ECO:0000256" key="3">
    <source>
        <dbReference type="ARBA" id="ARBA00022989"/>
    </source>
</evidence>